<organism evidence="1">
    <name type="scientific">Zea mays</name>
    <name type="common">Maize</name>
    <dbReference type="NCBI Taxonomy" id="4577"/>
    <lineage>
        <taxon>Eukaryota</taxon>
        <taxon>Viridiplantae</taxon>
        <taxon>Streptophyta</taxon>
        <taxon>Embryophyta</taxon>
        <taxon>Tracheophyta</taxon>
        <taxon>Spermatophyta</taxon>
        <taxon>Magnoliopsida</taxon>
        <taxon>Liliopsida</taxon>
        <taxon>Poales</taxon>
        <taxon>Poaceae</taxon>
        <taxon>PACMAD clade</taxon>
        <taxon>Panicoideae</taxon>
        <taxon>Andropogonodae</taxon>
        <taxon>Andropogoneae</taxon>
        <taxon>Tripsacinae</taxon>
        <taxon>Zea</taxon>
    </lineage>
</organism>
<sequence>MMLMPRTVRKFCVQKRTVKPPRGLWMLKRTRLEERLKQRMNLCLTMPCLNPTTLIVGALTHLNQEQKKMWRLMMRRNLRLL</sequence>
<dbReference type="EMBL" id="BT041246">
    <property type="protein sequence ID" value="ACF86251.1"/>
    <property type="molecule type" value="mRNA"/>
</dbReference>
<evidence type="ECO:0000313" key="1">
    <source>
        <dbReference type="EMBL" id="ACF86251.1"/>
    </source>
</evidence>
<protein>
    <submittedName>
        <fullName evidence="1">Uncharacterized protein</fullName>
    </submittedName>
</protein>
<proteinExistence type="evidence at transcript level"/>
<accession>B4FVV8</accession>
<dbReference type="AlphaFoldDB" id="B4FVV8"/>
<name>B4FVV8_MAIZE</name>
<reference evidence="1" key="1">
    <citation type="journal article" date="2009" name="PLoS Genet.">
        <title>Sequencing, mapping, and analysis of 27,455 maize full-length cDNAs.</title>
        <authorList>
            <person name="Soderlund C."/>
            <person name="Descour A."/>
            <person name="Kudrna D."/>
            <person name="Bomhoff M."/>
            <person name="Boyd L."/>
            <person name="Currie J."/>
            <person name="Angelova A."/>
            <person name="Collura K."/>
            <person name="Wissotski M."/>
            <person name="Ashley E."/>
            <person name="Morrow D."/>
            <person name="Fernandes J."/>
            <person name="Walbot V."/>
            <person name="Yu Y."/>
        </authorList>
    </citation>
    <scope>NUCLEOTIDE SEQUENCE</scope>
    <source>
        <strain evidence="1">B73</strain>
    </source>
</reference>
<dbReference type="EMBL" id="BT041264">
    <property type="protein sequence ID" value="ACF86269.1"/>
    <property type="molecule type" value="mRNA"/>
</dbReference>